<accession>A0A0N0DS30</accession>
<dbReference type="OrthoDB" id="271173at2759"/>
<evidence type="ECO:0000256" key="1">
    <source>
        <dbReference type="SAM" id="MobiDB-lite"/>
    </source>
</evidence>
<dbReference type="VEuPathDB" id="TriTrypDB:LpyrH10_24_0490"/>
<feature type="region of interest" description="Disordered" evidence="1">
    <location>
        <begin position="756"/>
        <end position="784"/>
    </location>
</feature>
<dbReference type="PANTHER" id="PTHR16021">
    <property type="entry name" value="MANSC DOMAIN CONTAINING PROTEIN 1"/>
    <property type="match status" value="1"/>
</dbReference>
<evidence type="ECO:0000256" key="2">
    <source>
        <dbReference type="SAM" id="Phobius"/>
    </source>
</evidence>
<feature type="region of interest" description="Disordered" evidence="1">
    <location>
        <begin position="3065"/>
        <end position="3095"/>
    </location>
</feature>
<gene>
    <name evidence="4" type="ORF">ABB37_08409</name>
</gene>
<keyword evidence="2" id="KW-1133">Transmembrane helix</keyword>
<feature type="region of interest" description="Disordered" evidence="1">
    <location>
        <begin position="256"/>
        <end position="304"/>
    </location>
</feature>
<dbReference type="GeneID" id="26908693"/>
<keyword evidence="5" id="KW-1185">Reference proteome</keyword>
<feature type="compositionally biased region" description="Low complexity" evidence="1">
    <location>
        <begin position="1273"/>
        <end position="1284"/>
    </location>
</feature>
<feature type="compositionally biased region" description="Low complexity" evidence="1">
    <location>
        <begin position="3998"/>
        <end position="4021"/>
    </location>
</feature>
<evidence type="ECO:0000313" key="4">
    <source>
        <dbReference type="EMBL" id="KPA75512.1"/>
    </source>
</evidence>
<feature type="compositionally biased region" description="Low complexity" evidence="1">
    <location>
        <begin position="258"/>
        <end position="278"/>
    </location>
</feature>
<feature type="region of interest" description="Disordered" evidence="1">
    <location>
        <begin position="531"/>
        <end position="552"/>
    </location>
</feature>
<feature type="region of interest" description="Disordered" evidence="1">
    <location>
        <begin position="1571"/>
        <end position="1592"/>
    </location>
</feature>
<feature type="domain" description="C-type lectin" evidence="3">
    <location>
        <begin position="304"/>
        <end position="523"/>
    </location>
</feature>
<dbReference type="Proteomes" id="UP000037923">
    <property type="component" value="Unassembled WGS sequence"/>
</dbReference>
<feature type="compositionally biased region" description="Pro residues" evidence="1">
    <location>
        <begin position="532"/>
        <end position="543"/>
    </location>
</feature>
<proteinExistence type="predicted"/>
<comment type="caution">
    <text evidence="4">The sequence shown here is derived from an EMBL/GenBank/DDBJ whole genome shotgun (WGS) entry which is preliminary data.</text>
</comment>
<dbReference type="OMA" id="MWALPPR"/>
<organism evidence="4 5">
    <name type="scientific">Leptomonas pyrrhocoris</name>
    <name type="common">Firebug parasite</name>
    <dbReference type="NCBI Taxonomy" id="157538"/>
    <lineage>
        <taxon>Eukaryota</taxon>
        <taxon>Discoba</taxon>
        <taxon>Euglenozoa</taxon>
        <taxon>Kinetoplastea</taxon>
        <taxon>Metakinetoplastina</taxon>
        <taxon>Trypanosomatida</taxon>
        <taxon>Trypanosomatidae</taxon>
        <taxon>Leishmaniinae</taxon>
        <taxon>Leptomonas</taxon>
    </lineage>
</organism>
<dbReference type="SMART" id="SM00034">
    <property type="entry name" value="CLECT"/>
    <property type="match status" value="1"/>
</dbReference>
<feature type="compositionally biased region" description="Low complexity" evidence="1">
    <location>
        <begin position="2739"/>
        <end position="2757"/>
    </location>
</feature>
<feature type="region of interest" description="Disordered" evidence="1">
    <location>
        <begin position="3434"/>
        <end position="3454"/>
    </location>
</feature>
<evidence type="ECO:0000259" key="3">
    <source>
        <dbReference type="SMART" id="SM00034"/>
    </source>
</evidence>
<sequence length="4247" mass="447723">MHSRDLSSVGGGAFAVTPAPSHCQRRRLFLLIAAAAVLFAVVPAVVPITQVHAASSAITCPYGWFLYEARSNNLSNAHDVAAAASYHSSSSSVTRQCVRVFATSSVPANSAESACEAVFTSESSVAGRPFNADGVTPWPFARHVSPHGAAIFSAEENSFLHGLFLQVGGSGVSDDTVLILGGVAGYGLVDWYAGGSSTAASTTYTNFADDVNWQLHAGTVVMRPSGTWGLLPANSIGTTAYPFACAFDASGAVVTPDSSSTGPAASSSAPASSSAHAESSSKGEAHPGRKRAHRPAVPQPAPACLDGWTPLPSVVDTSEGADNTVCYRLFANASEAGGRLGRTFEAAQAYCRAAHPKAALASVMSRSENEWIVSTLLSRVPVVCDGDGAGQASTSFSSTGSITSSSGTSARTVFLGGSYMRDGAGAGLIGSWYADQHLFNASEFAATSPSSPAWPTARNDYFANWAAKEPLLSYGVVGITPPAQRCNTGSGAAATAKTTSAADTSAGTWVGLDPRSTQPFLCSYLNDGSAFPTPPPPTTPTPDPNSTTTAAPGPSGYCVPGWSFLPLTSSCYRVYPIATTTTAITTFSSTAPAVTPATMEEACEQVLRGRVVAAKVARVRAVSMQSIAESNYIGALLQRYIDSDGGDTTTTTGSNAERNTSAVPVSLAGISFIDSGNGGFYISGVRELDPQLALSLWAASEPAAVKGCIAVDVHGLWHYVPCSAAAAGSMPDSTAVYVTAYTCQYNATEIDPAKDVLHPTTTTTTPEPTSGPGWSSESGSSGEAWPPLEERIAALSNAAHLVVAAGSTGIYTLQGPNATTPAAASVRGLHLYFAPLSALYSYAVPTVAVDGTAMGSIFAPAQGPPSSLSDLLVLSPNASVSRPFAPCEGYKDQSRINRVRLGTVTVRHGNTSEVGYVCVSQDGVHYVPTAITYEVTEVTVHGFIPTASRTRHPASVDARPTWLPPLLCSRTASSPNSVCAVQRTLAIPQHGTGTVQLALRYSSDSKDDVVVTAQSPTVDTMVSHVRLSATADCMGAEVPFYLLAPDMALQQVPSARYTRRNASTLLGDRTGDARSGLQFSVLSYQYATIRAARLSSLKPLYNSSTAPSELATLQPPVEFYVCVAVQKTHLTNTSAGNSSSADVAQAGAASRRLLSLWNITSSSTSSGSSSRNSLMPALWSSSMSTSSSAAPSHAGDVVIDGDAFLLSIVRRLAARTSLSPVGAAVRTYTAVPGLKAHIVPKEVAVKGMWALPPRRLTHRVSSSNKGPNDDVDSSSSTSDASADLATLVPTPATFNRSAHYRLRPTYAYTYGSSAQQQQQQRGEASPVASLSHLHVSQYSSPILLLDGQGIQPGMLALLSQDPNSCNRLQPVPRTDPTAAAATWPRYLDTMVPLSTATMRVESENINDNSSATTTTMAYMQLNLNHTGLWGHHPTRTDDVAATTQTWYVCIAYDPLSPFLPLRNPALRITVHRLQVERFAIDANAVFTSSDAVVAAEAADATTTHLNLNTGFAGMLWMHGVDVRLWATTTLHSAQVVFSVVLPSNGTVDDTAEQCAHSNLFYSQRGLGVLTQDSRRRRRSGGSSSSTSDEDSVDTSLGMVIPLGFFTQQSTRRMQLCLSVPLPFSPVANGMAPPHRFFAPVVNTTLDVGPIQLLYMGRYSAIPSPSSPTLTTTTTTSGTVIRLAEGVRDVVLPLTGYGIRPDMTMFLSSNLCHGVSTVSSDVSRIVASQSLLNVSVVSLYDLPSSYWNTSASVAASNGSEQDGAEDGGRGRVHRPRLFVVLRHDDLLSKSAAQHLFRQDVTIDPLTGAVTTTRVPLNVCLYAPGTATLVFPTNFQLVVDPPRVTAIRNLPSDAGLIAQAVTGVVTAELSQLTPTAATVVYAGNMDLVVEGFGLDDTNTWLMPALDCRNASSFLWRAPVQLSALPSSQTTFLRIEKNAAGTTASPLYADSSRYVDPQTSFSSWFASLRQQETVRFGSDTSVSSGQVVHRFQWCVRIAEDGETTTASATAAATETTSNTSGYVSAGIPYQLVLPAIHGFALENARRGAPPSTTLVLPTQHLSNGRWFPMQLVGPLVDVVDEIGSPLHLFLAPEAYTCHAVKNSYLHQGLDTFRNASSAAVNGSAVLLPRLLTTAGSYRLCASAVYPTLAAADDGVEAALQFFNLDGLRVELVQAVYGVFALNHTTTVTVEQGQEWTLPISGSMLTNRSVVRFQTSADLCGEPMVATKTAGGGKLPDIPIQNDFTGFALFGQDDASSELEGGTSVIVHGYYIVLSQNLIRALAAPAAYVLCLQPQRSLAWRAAPSITLNVMPHVRRPTHYRYFPADGSEDVAALTALAPTKVALEWNTGEVNTVNIVGAAGQQVSLALWCLPPPNASSSFSSFSSTNNAEDSSARGVEEELVPCGDHRRVMFVKPLDGDGDPCFVDAEAVPEDVLRGPYVLDFGVLTLPHSLSVADGATSSDSDRVSRVMPNMTQPWIMCLETAAERWREPTYPMLQLQYTRAIPTSFRLRADDASNTTAPFPAHKSDVEAVTTAEMDRGTGIPIGGNTTLFLYAQDGSQVVYLNGYGIERGHKLRFGSFCEEEMAPPDTSTSNSSSKAGPGSSGRDSADDNSTSASSTSDYLARVSEWQELANPRLYAEPLTIEDDNGVFLVPNTHLLESEDARNGSRGIPVCLSTNDGHTYKRTSLRLRVLSSRLQTDTETRYRNLLEEILSNTLLVPQHSRGSVDLSELVRVAKGLPYPTNASTDSTNSTSQDSRTVPTPTPVVYVRVGTQVLLSASCSVNTHGLPLLTVNVPNTITLTKNHTAAVTGARLLLCFRNVDAAASATAAQRSDASNAENEMGAVTSAFQWYGVYYRVMAVQVDQVSLHAWTPTEAMRADNVNHVVLRRGGEEDLLLRVLMGATPSASPSSASSSSLSNDLSPQDELLQRIQRSPSAMSLLSLARLYVGRPCYRPASAPPPVTAVSPYVASYAGMQLWFSADAVSVAPLLMEQHASDSANAPSAAAAGNLNESLVASLPSGDGLPVPQFPLTARGSVCLSVDGGRQYLAVGIAQYTEDWAPTLRVSLDTEDDENREDVAEEEEPAAAAEEESSNDGGVAVKSTRMRGTTTAMRVYALSSTARRLTDTRFVVPRLLTNESGSILQVLADLGQLTTTMLWSGFIGDDGFAMDGLLYLPASSKVAQTGTQQQQQQPQPLRFSLDNRLQNLPTNLTLTVVPWSLTCYGASSQRDVFVRPQDVGLHTSTAPGVCSAGVRDGVRVRVVPMRAAACDDPTAVDASYVMDLPTVQLGSWGALTTPSSASPFRAMQLPMSLRYVPDGTYALCLRQDLPFVSTLQPMAKMTSDAPETTAAATMHTAVYAATPLRLHVSRRWTILSISDAAISEEEEVGSSTSTSANSVVALAQSSNAELAVAGTAVEVRGVPLLLAFAPSAAQRVTRRLPSLSSPSVNSSSSSNTSSAANETVMWSNGCAGVPESWDPLTGASLLVRNDDSAAGSGKLLSTPWYNAQDGVWKVDAAYLQEVEWQTQSSNKSALVRYMVCYSVDEGLSFHPAGVALDATTPSSNGFHSDSTHTAAATSAISFTAVVVPPTITSLSASRAAAVVSFVDATPEQLQWAAVNATATAVRVQLLSTSAAADSEITTNIPHVVSFSRVDGASGSVYAARPHRYDYVWTSAFVGNGVGPASGRGLPVASSPSSSLLDVPTVAAAVALVRTSLHGARCDGAHAVPELFTVFRASNSTDAWRNATPTSPLAAPIFVVNLQHGGVWSSADTAAVEAWRGAQASSARLAAFDKMNAVLGHADWVKSTAEMWTQNTSGTTHTSPPINGPLLLGRAATEAAAAARSNGESILVCLSTDGTRFYSADVARAAFASAGEEDPQQWMATVSAATASSTAAVRLSPWPLYLRARAPATRTTTANTTTTTPALLWMRETSMVMELLARPASNSSSSTPSSSSSSSLLLTIEAASLTRFQNALAKRLGVEAAVVVVQLAHSGDVTLPQRNTSTAAPATTTTTTTSTTTSTTAAPVQPPVLRQTPAAVDEVRLFAVQAVQARHRARAYATAEGAAVEATSGSLDAPQLPTYALVVTIAADAVVHNATANTAVRMASPELLYRAVAALRSNVSGPALLTTLVPRTARAALALYPLTVNFTMSNGADLHTAVAVTPAALPASPAQEVAWRDIFLSIPYTTASPEEVPDAEDNDATSKVSWWVIPILLILPAGMVYGTYFVYKKYLKRPESPEAAAQVTVENIQ</sequence>
<dbReference type="SUPFAM" id="SSF56436">
    <property type="entry name" value="C-type lectin-like"/>
    <property type="match status" value="1"/>
</dbReference>
<feature type="region of interest" description="Disordered" evidence="1">
    <location>
        <begin position="1256"/>
        <end position="1284"/>
    </location>
</feature>
<feature type="compositionally biased region" description="Low complexity" evidence="1">
    <location>
        <begin position="3434"/>
        <end position="3453"/>
    </location>
</feature>
<feature type="transmembrane region" description="Helical" evidence="2">
    <location>
        <begin position="4202"/>
        <end position="4225"/>
    </location>
</feature>
<protein>
    <recommendedName>
        <fullName evidence="3">C-type lectin domain-containing protein</fullName>
    </recommendedName>
</protein>
<feature type="region of interest" description="Disordered" evidence="1">
    <location>
        <begin position="2580"/>
        <end position="2615"/>
    </location>
</feature>
<evidence type="ECO:0000313" key="5">
    <source>
        <dbReference type="Proteomes" id="UP000037923"/>
    </source>
</evidence>
<dbReference type="InterPro" id="IPR016187">
    <property type="entry name" value="CTDL_fold"/>
</dbReference>
<dbReference type="InterPro" id="IPR052660">
    <property type="entry name" value="Erythrocyte_Invasion_ImmMod"/>
</dbReference>
<dbReference type="CDD" id="cd00037">
    <property type="entry name" value="CLECT"/>
    <property type="match status" value="1"/>
</dbReference>
<keyword evidence="2" id="KW-0472">Membrane</keyword>
<feature type="compositionally biased region" description="Low complexity" evidence="1">
    <location>
        <begin position="2587"/>
        <end position="2615"/>
    </location>
</feature>
<feature type="compositionally biased region" description="Low complexity" evidence="1">
    <location>
        <begin position="759"/>
        <end position="784"/>
    </location>
</feature>
<dbReference type="InterPro" id="IPR016186">
    <property type="entry name" value="C-type_lectin-like/link_sf"/>
</dbReference>
<dbReference type="EMBL" id="LGTL01000024">
    <property type="protein sequence ID" value="KPA75512.1"/>
    <property type="molecule type" value="Genomic_DNA"/>
</dbReference>
<name>A0A0N0DS30_LEPPY</name>
<feature type="transmembrane region" description="Helical" evidence="2">
    <location>
        <begin position="28"/>
        <end position="46"/>
    </location>
</feature>
<feature type="region of interest" description="Disordered" evidence="1">
    <location>
        <begin position="3993"/>
        <end position="4023"/>
    </location>
</feature>
<dbReference type="InterPro" id="IPR001304">
    <property type="entry name" value="C-type_lectin-like"/>
</dbReference>
<reference evidence="4 5" key="1">
    <citation type="submission" date="2015-07" db="EMBL/GenBank/DDBJ databases">
        <title>High-quality genome of monoxenous trypanosomatid Leptomonas pyrrhocoris.</title>
        <authorList>
            <person name="Flegontov P."/>
            <person name="Butenko A."/>
            <person name="Firsov S."/>
            <person name="Vlcek C."/>
            <person name="Logacheva M.D."/>
            <person name="Field M."/>
            <person name="Filatov D."/>
            <person name="Flegontova O."/>
            <person name="Gerasimov E."/>
            <person name="Jackson A.P."/>
            <person name="Kelly S."/>
            <person name="Opperdoes F."/>
            <person name="O'Reilly A."/>
            <person name="Votypka J."/>
            <person name="Yurchenko V."/>
            <person name="Lukes J."/>
        </authorList>
    </citation>
    <scope>NUCLEOTIDE SEQUENCE [LARGE SCALE GENOMIC DNA]</scope>
    <source>
        <strain evidence="4">H10</strain>
    </source>
</reference>
<dbReference type="Gene3D" id="3.10.100.10">
    <property type="entry name" value="Mannose-Binding Protein A, subunit A"/>
    <property type="match status" value="1"/>
</dbReference>
<dbReference type="PANTHER" id="PTHR16021:SF26">
    <property type="entry name" value="MANSC DOMAIN CONTAINING 4"/>
    <property type="match status" value="1"/>
</dbReference>
<feature type="compositionally biased region" description="Acidic residues" evidence="1">
    <location>
        <begin position="3065"/>
        <end position="3089"/>
    </location>
</feature>
<dbReference type="RefSeq" id="XP_015653951.1">
    <property type="nucleotide sequence ID" value="XM_015807412.1"/>
</dbReference>
<keyword evidence="2" id="KW-0812">Transmembrane</keyword>
<feature type="region of interest" description="Disordered" evidence="1">
    <location>
        <begin position="2736"/>
        <end position="2757"/>
    </location>
</feature>